<dbReference type="EMBL" id="CATNWA010002550">
    <property type="protein sequence ID" value="CAI9543188.1"/>
    <property type="molecule type" value="Genomic_DNA"/>
</dbReference>
<proteinExistence type="predicted"/>
<keyword evidence="3" id="KW-1185">Reference proteome</keyword>
<reference evidence="2" key="1">
    <citation type="submission" date="2023-05" db="EMBL/GenBank/DDBJ databases">
        <authorList>
            <person name="Stuckert A."/>
        </authorList>
    </citation>
    <scope>NUCLEOTIDE SEQUENCE</scope>
</reference>
<accession>A0ABN9B6M1</accession>
<evidence type="ECO:0000313" key="3">
    <source>
        <dbReference type="Proteomes" id="UP001162483"/>
    </source>
</evidence>
<evidence type="ECO:0000313" key="2">
    <source>
        <dbReference type="EMBL" id="CAI9543188.1"/>
    </source>
</evidence>
<organism evidence="2 3">
    <name type="scientific">Staurois parvus</name>
    <dbReference type="NCBI Taxonomy" id="386267"/>
    <lineage>
        <taxon>Eukaryota</taxon>
        <taxon>Metazoa</taxon>
        <taxon>Chordata</taxon>
        <taxon>Craniata</taxon>
        <taxon>Vertebrata</taxon>
        <taxon>Euteleostomi</taxon>
        <taxon>Amphibia</taxon>
        <taxon>Batrachia</taxon>
        <taxon>Anura</taxon>
        <taxon>Neobatrachia</taxon>
        <taxon>Ranoidea</taxon>
        <taxon>Ranidae</taxon>
        <taxon>Staurois</taxon>
    </lineage>
</organism>
<protein>
    <submittedName>
        <fullName evidence="2">Uncharacterized protein</fullName>
    </submittedName>
</protein>
<sequence>MAAECGDGDSTMGGRTWTHEGSWTWQQQEEAVYRGPWQIMGPGSSYVRPT</sequence>
<comment type="caution">
    <text evidence="2">The sequence shown here is derived from an EMBL/GenBank/DDBJ whole genome shotgun (WGS) entry which is preliminary data.</text>
</comment>
<gene>
    <name evidence="2" type="ORF">SPARVUS_LOCUS2243128</name>
</gene>
<evidence type="ECO:0000256" key="1">
    <source>
        <dbReference type="SAM" id="MobiDB-lite"/>
    </source>
</evidence>
<name>A0ABN9B6M1_9NEOB</name>
<dbReference type="Proteomes" id="UP001162483">
    <property type="component" value="Unassembled WGS sequence"/>
</dbReference>
<feature type="region of interest" description="Disordered" evidence="1">
    <location>
        <begin position="1"/>
        <end position="23"/>
    </location>
</feature>